<dbReference type="PATRIC" id="fig|1096930.3.peg.3499"/>
<comment type="caution">
    <text evidence="1">The sequence shown here is derived from an EMBL/GenBank/DDBJ whole genome shotgun (WGS) entry which is preliminary data.</text>
</comment>
<evidence type="ECO:0000313" key="1">
    <source>
        <dbReference type="EMBL" id="EQB10247.1"/>
    </source>
</evidence>
<evidence type="ECO:0000313" key="2">
    <source>
        <dbReference type="Proteomes" id="UP000015527"/>
    </source>
</evidence>
<accession>T0HB58</accession>
<dbReference type="RefSeq" id="WP_021235304.1">
    <property type="nucleotide sequence ID" value="NZ_ATHL01000114.1"/>
</dbReference>
<dbReference type="Proteomes" id="UP000015527">
    <property type="component" value="Unassembled WGS sequence"/>
</dbReference>
<organism evidence="1 2">
    <name type="scientific">Novosphingobium lindaniclasticum LE124</name>
    <dbReference type="NCBI Taxonomy" id="1096930"/>
    <lineage>
        <taxon>Bacteria</taxon>
        <taxon>Pseudomonadati</taxon>
        <taxon>Pseudomonadota</taxon>
        <taxon>Alphaproteobacteria</taxon>
        <taxon>Sphingomonadales</taxon>
        <taxon>Sphingomonadaceae</taxon>
        <taxon>Novosphingobium</taxon>
    </lineage>
</organism>
<dbReference type="EMBL" id="ATHL01000114">
    <property type="protein sequence ID" value="EQB10247.1"/>
    <property type="molecule type" value="Genomic_DNA"/>
</dbReference>
<keyword evidence="2" id="KW-1185">Reference proteome</keyword>
<gene>
    <name evidence="1" type="ORF">L284_17660</name>
</gene>
<proteinExistence type="predicted"/>
<name>T0HB58_9SPHN</name>
<dbReference type="OrthoDB" id="7585382at2"/>
<dbReference type="eggNOG" id="ENOG5031C6H">
    <property type="taxonomic scope" value="Bacteria"/>
</dbReference>
<reference evidence="1 2" key="1">
    <citation type="journal article" date="2013" name="Genome Announc.">
        <title>Genome Sequence of Novosphingobium lindaniclasticum LE124T, Isolated from a Hexachlorocyclohexane Dumpsite.</title>
        <authorList>
            <person name="Saxena A."/>
            <person name="Nayyar N."/>
            <person name="Sangwan N."/>
            <person name="Kumari R."/>
            <person name="Khurana J.P."/>
            <person name="Lal R."/>
        </authorList>
    </citation>
    <scope>NUCLEOTIDE SEQUENCE [LARGE SCALE GENOMIC DNA]</scope>
    <source>
        <strain evidence="1 2">LE124</strain>
    </source>
</reference>
<sequence>MLTTQQVVDQVRSDAARIERFVQRRETFLDALDWTMLTCDQVHDAAMLDFMLDFMLEDDLAEALQRVSMAESLAAMGMPLVPTFIRYNPFPRPWHAEWLALVN</sequence>
<protein>
    <submittedName>
        <fullName evidence="1">Uncharacterized protein</fullName>
    </submittedName>
</protein>
<dbReference type="AlphaFoldDB" id="T0HB58"/>